<organism evidence="1 2">
    <name type="scientific">Alligator mississippiensis</name>
    <name type="common">American alligator</name>
    <dbReference type="NCBI Taxonomy" id="8496"/>
    <lineage>
        <taxon>Eukaryota</taxon>
        <taxon>Metazoa</taxon>
        <taxon>Chordata</taxon>
        <taxon>Craniata</taxon>
        <taxon>Vertebrata</taxon>
        <taxon>Euteleostomi</taxon>
        <taxon>Archelosauria</taxon>
        <taxon>Archosauria</taxon>
        <taxon>Crocodylia</taxon>
        <taxon>Alligatoridae</taxon>
        <taxon>Alligatorinae</taxon>
        <taxon>Alligator</taxon>
    </lineage>
</organism>
<comment type="caution">
    <text evidence="1">The sequence shown here is derived from an EMBL/GenBank/DDBJ whole genome shotgun (WGS) entry which is preliminary data.</text>
</comment>
<protein>
    <submittedName>
        <fullName evidence="1">Uncharacterized protein</fullName>
    </submittedName>
</protein>
<keyword evidence="2" id="KW-1185">Reference proteome</keyword>
<dbReference type="AlphaFoldDB" id="A0A151P9P7"/>
<name>A0A151P9P7_ALLMI</name>
<gene>
    <name evidence="1" type="ORF">Y1Q_0021462</name>
</gene>
<proteinExistence type="predicted"/>
<accession>A0A151P9P7</accession>
<evidence type="ECO:0000313" key="2">
    <source>
        <dbReference type="Proteomes" id="UP000050525"/>
    </source>
</evidence>
<dbReference type="EMBL" id="AKHW03000533">
    <property type="protein sequence ID" value="KYO45821.1"/>
    <property type="molecule type" value="Genomic_DNA"/>
</dbReference>
<dbReference type="Proteomes" id="UP000050525">
    <property type="component" value="Unassembled WGS sequence"/>
</dbReference>
<evidence type="ECO:0000313" key="1">
    <source>
        <dbReference type="EMBL" id="KYO45821.1"/>
    </source>
</evidence>
<sequence length="114" mass="12611">MVQKEFGHVEPVYSVSRVIFCYWEIQSGSGLQIQPAPLNLASESCLMCLIERSYSSISGRKNAFGGQILSLAMIQEDGLTDVNIMDTINVSKFKVGKSFICFVNMFATIANKAF</sequence>
<reference evidence="1 2" key="1">
    <citation type="journal article" date="2012" name="Genome Biol.">
        <title>Sequencing three crocodilian genomes to illuminate the evolution of archosaurs and amniotes.</title>
        <authorList>
            <person name="St John J.A."/>
            <person name="Braun E.L."/>
            <person name="Isberg S.R."/>
            <person name="Miles L.G."/>
            <person name="Chong A.Y."/>
            <person name="Gongora J."/>
            <person name="Dalzell P."/>
            <person name="Moran C."/>
            <person name="Bed'hom B."/>
            <person name="Abzhanov A."/>
            <person name="Burgess S.C."/>
            <person name="Cooksey A.M."/>
            <person name="Castoe T.A."/>
            <person name="Crawford N.G."/>
            <person name="Densmore L.D."/>
            <person name="Drew J.C."/>
            <person name="Edwards S.V."/>
            <person name="Faircloth B.C."/>
            <person name="Fujita M.K."/>
            <person name="Greenwold M.J."/>
            <person name="Hoffmann F.G."/>
            <person name="Howard J.M."/>
            <person name="Iguchi T."/>
            <person name="Janes D.E."/>
            <person name="Khan S.Y."/>
            <person name="Kohno S."/>
            <person name="de Koning A.J."/>
            <person name="Lance S.L."/>
            <person name="McCarthy F.M."/>
            <person name="McCormack J.E."/>
            <person name="Merchant M.E."/>
            <person name="Peterson D.G."/>
            <person name="Pollock D.D."/>
            <person name="Pourmand N."/>
            <person name="Raney B.J."/>
            <person name="Roessler K.A."/>
            <person name="Sanford J.R."/>
            <person name="Sawyer R.H."/>
            <person name="Schmidt C.J."/>
            <person name="Triplett E.W."/>
            <person name="Tuberville T.D."/>
            <person name="Venegas-Anaya M."/>
            <person name="Howard J.T."/>
            <person name="Jarvis E.D."/>
            <person name="Guillette L.J.Jr."/>
            <person name="Glenn T.C."/>
            <person name="Green R.E."/>
            <person name="Ray D.A."/>
        </authorList>
    </citation>
    <scope>NUCLEOTIDE SEQUENCE [LARGE SCALE GENOMIC DNA]</scope>
    <source>
        <strain evidence="1">KSC_2009_1</strain>
    </source>
</reference>